<dbReference type="EMBL" id="CAADRP010000369">
    <property type="protein sequence ID" value="VFU27532.1"/>
    <property type="molecule type" value="Genomic_DNA"/>
</dbReference>
<dbReference type="AlphaFoldDB" id="A0A6N2KGC9"/>
<reference evidence="1" key="1">
    <citation type="submission" date="2019-03" db="EMBL/GenBank/DDBJ databases">
        <authorList>
            <person name="Mank J."/>
            <person name="Almeida P."/>
        </authorList>
    </citation>
    <scope>NUCLEOTIDE SEQUENCE</scope>
    <source>
        <strain evidence="1">78183</strain>
    </source>
</reference>
<proteinExistence type="predicted"/>
<evidence type="ECO:0000313" key="1">
    <source>
        <dbReference type="EMBL" id="VFU27532.1"/>
    </source>
</evidence>
<organism evidence="1">
    <name type="scientific">Salix viminalis</name>
    <name type="common">Common osier</name>
    <name type="synonym">Basket willow</name>
    <dbReference type="NCBI Taxonomy" id="40686"/>
    <lineage>
        <taxon>Eukaryota</taxon>
        <taxon>Viridiplantae</taxon>
        <taxon>Streptophyta</taxon>
        <taxon>Embryophyta</taxon>
        <taxon>Tracheophyta</taxon>
        <taxon>Spermatophyta</taxon>
        <taxon>Magnoliopsida</taxon>
        <taxon>eudicotyledons</taxon>
        <taxon>Gunneridae</taxon>
        <taxon>Pentapetalae</taxon>
        <taxon>rosids</taxon>
        <taxon>fabids</taxon>
        <taxon>Malpighiales</taxon>
        <taxon>Salicaceae</taxon>
        <taxon>Saliceae</taxon>
        <taxon>Salix</taxon>
    </lineage>
</organism>
<name>A0A6N2KGC9_SALVM</name>
<gene>
    <name evidence="1" type="ORF">SVIM_LOCUS83375</name>
</gene>
<sequence>MVDVILNIVVVEEVAVPMVDEGRCPWWRKNKTVTDRGGGGHLSLPHVEEVNPCCR</sequence>
<protein>
    <submittedName>
        <fullName evidence="1">Uncharacterized protein</fullName>
    </submittedName>
</protein>
<accession>A0A6N2KGC9</accession>